<dbReference type="Gene3D" id="3.40.50.300">
    <property type="entry name" value="P-loop containing nucleotide triphosphate hydrolases"/>
    <property type="match status" value="1"/>
</dbReference>
<organism evidence="9 10">
    <name type="scientific">Anditalea andensis</name>
    <dbReference type="NCBI Taxonomy" id="1048983"/>
    <lineage>
        <taxon>Bacteria</taxon>
        <taxon>Pseudomonadati</taxon>
        <taxon>Bacteroidota</taxon>
        <taxon>Cytophagia</taxon>
        <taxon>Cytophagales</taxon>
        <taxon>Cytophagaceae</taxon>
        <taxon>Anditalea</taxon>
    </lineage>
</organism>
<dbReference type="eggNOG" id="COG1240">
    <property type="taxonomic scope" value="Bacteria"/>
</dbReference>
<evidence type="ECO:0000259" key="8">
    <source>
        <dbReference type="PROSITE" id="PS50234"/>
    </source>
</evidence>
<evidence type="ECO:0000256" key="1">
    <source>
        <dbReference type="ARBA" id="ARBA00004800"/>
    </source>
</evidence>
<keyword evidence="3" id="KW-0547">Nucleotide-binding</keyword>
<dbReference type="InterPro" id="IPR027417">
    <property type="entry name" value="P-loop_NTPase"/>
</dbReference>
<comment type="caution">
    <text evidence="9">The sequence shown here is derived from an EMBL/GenBank/DDBJ whole genome shotgun (WGS) entry which is preliminary data.</text>
</comment>
<dbReference type="PANTHER" id="PTHR35023">
    <property type="entry name" value="CHELATASE-RELATED"/>
    <property type="match status" value="1"/>
</dbReference>
<dbReference type="CDD" id="cd00009">
    <property type="entry name" value="AAA"/>
    <property type="match status" value="1"/>
</dbReference>
<comment type="function">
    <text evidence="6">Involved in bacteriochlorophyll biosynthesis; introduces a magnesium ion into protoporphyrin IX to yield Mg-protoporphyrin IX.</text>
</comment>
<reference evidence="9 10" key="1">
    <citation type="submission" date="2014-04" db="EMBL/GenBank/DDBJ databases">
        <title>Characterization and application of a salt tolerant electro-active bacterium.</title>
        <authorList>
            <person name="Yang L."/>
            <person name="Wei S."/>
            <person name="Tay Q.X.M."/>
        </authorList>
    </citation>
    <scope>NUCLEOTIDE SEQUENCE [LARGE SCALE GENOMIC DNA]</scope>
    <source>
        <strain evidence="9 10">LY1</strain>
    </source>
</reference>
<dbReference type="InterPro" id="IPR003593">
    <property type="entry name" value="AAA+_ATPase"/>
</dbReference>
<feature type="compositionally biased region" description="Basic and acidic residues" evidence="7">
    <location>
        <begin position="357"/>
        <end position="374"/>
    </location>
</feature>
<dbReference type="PROSITE" id="PS50234">
    <property type="entry name" value="VWFA"/>
    <property type="match status" value="1"/>
</dbReference>
<evidence type="ECO:0000313" key="10">
    <source>
        <dbReference type="Proteomes" id="UP000027821"/>
    </source>
</evidence>
<dbReference type="OrthoDB" id="9775079at2"/>
<feature type="domain" description="VWFA" evidence="8">
    <location>
        <begin position="471"/>
        <end position="651"/>
    </location>
</feature>
<dbReference type="EMBL" id="JMIH01000023">
    <property type="protein sequence ID" value="KEO72962.1"/>
    <property type="molecule type" value="Genomic_DNA"/>
</dbReference>
<dbReference type="SMART" id="SM00327">
    <property type="entry name" value="VWA"/>
    <property type="match status" value="1"/>
</dbReference>
<dbReference type="InterPro" id="IPR041628">
    <property type="entry name" value="ChlI/MoxR_AAA_lid"/>
</dbReference>
<dbReference type="AlphaFoldDB" id="A0A074LGP4"/>
<evidence type="ECO:0000256" key="6">
    <source>
        <dbReference type="ARBA" id="ARBA00053551"/>
    </source>
</evidence>
<dbReference type="Pfam" id="PF13519">
    <property type="entry name" value="VWA_2"/>
    <property type="match status" value="1"/>
</dbReference>
<dbReference type="SMART" id="SM00382">
    <property type="entry name" value="AAA"/>
    <property type="match status" value="1"/>
</dbReference>
<comment type="pathway">
    <text evidence="1">Porphyrin-containing compound metabolism; bacteriochlorophyll biosynthesis.</text>
</comment>
<dbReference type="eggNOG" id="COG1239">
    <property type="taxonomic scope" value="Bacteria"/>
</dbReference>
<feature type="compositionally biased region" description="Polar residues" evidence="7">
    <location>
        <begin position="329"/>
        <end position="354"/>
    </location>
</feature>
<name>A0A074LGP4_9BACT</name>
<proteinExistence type="inferred from homology"/>
<dbReference type="InterPro" id="IPR036465">
    <property type="entry name" value="vWFA_dom_sf"/>
</dbReference>
<dbReference type="Proteomes" id="UP000027821">
    <property type="component" value="Unassembled WGS sequence"/>
</dbReference>
<evidence type="ECO:0000256" key="4">
    <source>
        <dbReference type="ARBA" id="ARBA00022840"/>
    </source>
</evidence>
<dbReference type="InterPro" id="IPR000523">
    <property type="entry name" value="Mg_chelatse_chII-like_cat_dom"/>
</dbReference>
<dbReference type="RefSeq" id="WP_035076109.1">
    <property type="nucleotide sequence ID" value="NZ_JMIH01000023.1"/>
</dbReference>
<gene>
    <name evidence="9" type="ORF">EL17_15195</name>
</gene>
<evidence type="ECO:0000256" key="5">
    <source>
        <dbReference type="ARBA" id="ARBA00030759"/>
    </source>
</evidence>
<dbReference type="CDD" id="cd01451">
    <property type="entry name" value="vWA_Magnesium_chelatase"/>
    <property type="match status" value="1"/>
</dbReference>
<dbReference type="Pfam" id="PF01078">
    <property type="entry name" value="Mg_chelatase"/>
    <property type="match status" value="1"/>
</dbReference>
<feature type="region of interest" description="Disordered" evidence="7">
    <location>
        <begin position="310"/>
        <end position="379"/>
    </location>
</feature>
<dbReference type="InterPro" id="IPR052989">
    <property type="entry name" value="Mg-chelatase_DI-like"/>
</dbReference>
<protein>
    <recommendedName>
        <fullName evidence="5">Mg-protoporphyrin IX chelatase</fullName>
    </recommendedName>
</protein>
<accession>A0A074LGP4</accession>
<evidence type="ECO:0000256" key="2">
    <source>
        <dbReference type="ARBA" id="ARBA00005799"/>
    </source>
</evidence>
<keyword evidence="4" id="KW-0067">ATP-binding</keyword>
<sequence length="653" mass="71433">MHYPFSAIVGQDKLKLSLLLCAIHPGLGGVLIRGEKGTAKSTAARALAEIMPPIMKVAGCPYNCPPATFLHACEVCQQTDVELIETEAPFVNLPLGSTEDRVIGSLDLEGVLTERKKRLQPGLLAAAHRGILYVDEVNLLSDHLVDVLLDVAAMGINNIQREGLSVSHPSKFTLIGTMNPEEGDLRPQFLDRFGMMVDVEAPDDIKERTEIVRRRIAFESNPGLFRSKAVLQQEALQQRLIAARQLLPAVIFPEGLLTLVSQLCTELGVSSLRADIVLYKTALTLAAWGARKEVTAEDIHQAAELVLAHRKRKNPFSKNKPPEDKPEVSRQQGSPGSEKQAPNKTVPQSDNTPENPLEERMSDVRPPEKEKGAEPNDSAEEQVFGAAPAMTLPPIEAAPLKKMLQQDPSGRRIKTTHKQRGYFVRAVPDHDPTNLAVEATVYHAVMRDPEEFTISRDDLHQKVRSCKTANLILFVVDASGSMAASRRMEAVKGAVLSLLTEAYQRRDKVGVIAFRGIEANLLLPPTDSVELAEQAMINLPTGGRTPLPHALQLALQLVTKLHPLKDLQPLLVLLSDGKANVPLPEGGDPWKQTLLLARQLKEKNIGSIVINTDSGYIQLGRAEELSQVLGAQFISLQELTAESLTPVVTQVLK</sequence>
<dbReference type="SUPFAM" id="SSF53300">
    <property type="entry name" value="vWA-like"/>
    <property type="match status" value="1"/>
</dbReference>
<dbReference type="Gene3D" id="3.40.50.410">
    <property type="entry name" value="von Willebrand factor, type A domain"/>
    <property type="match status" value="1"/>
</dbReference>
<evidence type="ECO:0000256" key="7">
    <source>
        <dbReference type="SAM" id="MobiDB-lite"/>
    </source>
</evidence>
<dbReference type="STRING" id="1048983.EL17_15195"/>
<keyword evidence="10" id="KW-1185">Reference proteome</keyword>
<evidence type="ECO:0000313" key="9">
    <source>
        <dbReference type="EMBL" id="KEO72962.1"/>
    </source>
</evidence>
<dbReference type="PANTHER" id="PTHR35023:SF1">
    <property type="entry name" value="MG-PROTOPORPHYRIN IX CHELATASE"/>
    <property type="match status" value="1"/>
</dbReference>
<dbReference type="InterPro" id="IPR041702">
    <property type="entry name" value="BchD/ChlD_VWA"/>
</dbReference>
<dbReference type="Pfam" id="PF17863">
    <property type="entry name" value="AAA_lid_2"/>
    <property type="match status" value="1"/>
</dbReference>
<dbReference type="InterPro" id="IPR002035">
    <property type="entry name" value="VWF_A"/>
</dbReference>
<comment type="similarity">
    <text evidence="2">Belongs to the Mg-chelatase subunits D/I family.</text>
</comment>
<dbReference type="Gene3D" id="1.10.8.80">
    <property type="entry name" value="Magnesium chelatase subunit I, C-Terminal domain"/>
    <property type="match status" value="1"/>
</dbReference>
<dbReference type="SUPFAM" id="SSF52540">
    <property type="entry name" value="P-loop containing nucleoside triphosphate hydrolases"/>
    <property type="match status" value="1"/>
</dbReference>
<dbReference type="GO" id="GO:0005524">
    <property type="term" value="F:ATP binding"/>
    <property type="evidence" value="ECO:0007669"/>
    <property type="project" value="UniProtKB-KW"/>
</dbReference>
<evidence type="ECO:0000256" key="3">
    <source>
        <dbReference type="ARBA" id="ARBA00022741"/>
    </source>
</evidence>